<comment type="caution">
    <text evidence="13">The sequence shown here is derived from an EMBL/GenBank/DDBJ whole genome shotgun (WGS) entry which is preliminary data.</text>
</comment>
<dbReference type="GO" id="GO:0046872">
    <property type="term" value="F:metal ion binding"/>
    <property type="evidence" value="ECO:0007669"/>
    <property type="project" value="UniProtKB-KW"/>
</dbReference>
<evidence type="ECO:0000256" key="4">
    <source>
        <dbReference type="ARBA" id="ARBA00022723"/>
    </source>
</evidence>
<dbReference type="GO" id="GO:0016301">
    <property type="term" value="F:kinase activity"/>
    <property type="evidence" value="ECO:0007669"/>
    <property type="project" value="UniProtKB-KW"/>
</dbReference>
<evidence type="ECO:0000256" key="2">
    <source>
        <dbReference type="ARBA" id="ARBA00022516"/>
    </source>
</evidence>
<dbReference type="Pfam" id="PF19279">
    <property type="entry name" value="YegS_C"/>
    <property type="match status" value="1"/>
</dbReference>
<dbReference type="PANTHER" id="PTHR12358">
    <property type="entry name" value="SPHINGOSINE KINASE"/>
    <property type="match status" value="1"/>
</dbReference>
<comment type="cofactor">
    <cofactor evidence="1">
        <name>Mg(2+)</name>
        <dbReference type="ChEBI" id="CHEBI:18420"/>
    </cofactor>
</comment>
<keyword evidence="3" id="KW-0808">Transferase</keyword>
<dbReference type="AlphaFoldDB" id="A0A372MKU1"/>
<dbReference type="InterPro" id="IPR001206">
    <property type="entry name" value="Diacylglycerol_kinase_cat_dom"/>
</dbReference>
<dbReference type="PROSITE" id="PS50146">
    <property type="entry name" value="DAGK"/>
    <property type="match status" value="1"/>
</dbReference>
<reference evidence="14" key="1">
    <citation type="submission" date="2018-08" db="EMBL/GenBank/DDBJ databases">
        <authorList>
            <person name="Grouzdev D.S."/>
            <person name="Krutkina M.S."/>
        </authorList>
    </citation>
    <scope>NUCLEOTIDE SEQUENCE [LARGE SCALE GENOMIC DNA]</scope>
    <source>
        <strain evidence="14">4-11</strain>
    </source>
</reference>
<dbReference type="SUPFAM" id="SSF111331">
    <property type="entry name" value="NAD kinase/diacylglycerol kinase-like"/>
    <property type="match status" value="1"/>
</dbReference>
<proteinExistence type="predicted"/>
<keyword evidence="5" id="KW-0547">Nucleotide-binding</keyword>
<protein>
    <submittedName>
        <fullName evidence="13">Diacylglycerol kinase family lipid kinase</fullName>
    </submittedName>
</protein>
<dbReference type="GO" id="GO:0008654">
    <property type="term" value="P:phospholipid biosynthetic process"/>
    <property type="evidence" value="ECO:0007669"/>
    <property type="project" value="UniProtKB-KW"/>
</dbReference>
<dbReference type="InterPro" id="IPR017438">
    <property type="entry name" value="ATP-NAD_kinase_N"/>
</dbReference>
<dbReference type="Pfam" id="PF00781">
    <property type="entry name" value="DAGK_cat"/>
    <property type="match status" value="1"/>
</dbReference>
<dbReference type="InterPro" id="IPR045540">
    <property type="entry name" value="YegS/DAGK_C"/>
</dbReference>
<keyword evidence="11" id="KW-1208">Phospholipid metabolism</keyword>
<evidence type="ECO:0000256" key="7">
    <source>
        <dbReference type="ARBA" id="ARBA00022840"/>
    </source>
</evidence>
<name>A0A372MKU1_9SPIR</name>
<keyword evidence="10" id="KW-0594">Phospholipid biosynthesis</keyword>
<dbReference type="GO" id="GO:0005886">
    <property type="term" value="C:plasma membrane"/>
    <property type="evidence" value="ECO:0007669"/>
    <property type="project" value="TreeGrafter"/>
</dbReference>
<dbReference type="GO" id="GO:0005524">
    <property type="term" value="F:ATP binding"/>
    <property type="evidence" value="ECO:0007669"/>
    <property type="project" value="UniProtKB-KW"/>
</dbReference>
<dbReference type="Gene3D" id="3.40.50.10330">
    <property type="entry name" value="Probable inorganic polyphosphate/atp-NAD kinase, domain 1"/>
    <property type="match status" value="1"/>
</dbReference>
<keyword evidence="4" id="KW-0479">Metal-binding</keyword>
<evidence type="ECO:0000256" key="8">
    <source>
        <dbReference type="ARBA" id="ARBA00022842"/>
    </source>
</evidence>
<evidence type="ECO:0000256" key="6">
    <source>
        <dbReference type="ARBA" id="ARBA00022777"/>
    </source>
</evidence>
<organism evidence="13 14">
    <name type="scientific">Sphaerochaeta halotolerans</name>
    <dbReference type="NCBI Taxonomy" id="2293840"/>
    <lineage>
        <taxon>Bacteria</taxon>
        <taxon>Pseudomonadati</taxon>
        <taxon>Spirochaetota</taxon>
        <taxon>Spirochaetia</taxon>
        <taxon>Spirochaetales</taxon>
        <taxon>Sphaerochaetaceae</taxon>
        <taxon>Sphaerochaeta</taxon>
    </lineage>
</organism>
<keyword evidence="2" id="KW-0444">Lipid biosynthesis</keyword>
<dbReference type="NCBIfam" id="TIGR00147">
    <property type="entry name" value="YegS/Rv2252/BmrU family lipid kinase"/>
    <property type="match status" value="1"/>
</dbReference>
<evidence type="ECO:0000256" key="1">
    <source>
        <dbReference type="ARBA" id="ARBA00001946"/>
    </source>
</evidence>
<dbReference type="RefSeq" id="WP_117328872.1">
    <property type="nucleotide sequence ID" value="NZ_QUWK01000001.1"/>
</dbReference>
<keyword evidence="14" id="KW-1185">Reference proteome</keyword>
<dbReference type="EMBL" id="QUWK01000001">
    <property type="protein sequence ID" value="RFU96053.1"/>
    <property type="molecule type" value="Genomic_DNA"/>
</dbReference>
<reference evidence="13 14" key="2">
    <citation type="submission" date="2018-09" db="EMBL/GenBank/DDBJ databases">
        <title>Genome of Sphaerochaeta halotolerans strain 4-11.</title>
        <authorList>
            <person name="Nazina T.N."/>
            <person name="Sokolova D.S."/>
        </authorList>
    </citation>
    <scope>NUCLEOTIDE SEQUENCE [LARGE SCALE GENOMIC DNA]</scope>
    <source>
        <strain evidence="13 14">4-11</strain>
    </source>
</reference>
<dbReference type="Proteomes" id="UP000264002">
    <property type="component" value="Unassembled WGS sequence"/>
</dbReference>
<evidence type="ECO:0000256" key="3">
    <source>
        <dbReference type="ARBA" id="ARBA00022679"/>
    </source>
</evidence>
<dbReference type="InterPro" id="IPR005218">
    <property type="entry name" value="Diacylglycerol/lipid_kinase"/>
</dbReference>
<feature type="domain" description="DAGKc" evidence="12">
    <location>
        <begin position="1"/>
        <end position="138"/>
    </location>
</feature>
<accession>A0A372MKU1</accession>
<evidence type="ECO:0000256" key="10">
    <source>
        <dbReference type="ARBA" id="ARBA00023209"/>
    </source>
</evidence>
<sequence>MADRELFVILNPHAAKGRANKQGEMIKTLLAQDGNHVELVYTKKGEGAEKLAWQATCERRDAIIAAGGDGTINETVNGMLKAAAEKQLPVPNLGVIPIGRGNDFAWGMQIPKSLTEACSIILQGTKRTIDAGIVYGGKYPEGRYFVNGLGVGFEPLVNFLASDFKHVSGTPSYVFALIRILINYPPPYSVDLTLDGRTQKLQTQQLSICNGRRMGSAFLMGPDALFDDGLFDVVYANAPIPSWKLVPLALTFFKGGQVKHKEFSVSRVKQVHMVSSDHPMPVHVDGEEISKGCMEFSVKLLEAILPVFC</sequence>
<gene>
    <name evidence="13" type="ORF">DYP60_00280</name>
</gene>
<dbReference type="InterPro" id="IPR050187">
    <property type="entry name" value="Lipid_Phosphate_FormReg"/>
</dbReference>
<evidence type="ECO:0000313" key="13">
    <source>
        <dbReference type="EMBL" id="RFU96053.1"/>
    </source>
</evidence>
<evidence type="ECO:0000256" key="9">
    <source>
        <dbReference type="ARBA" id="ARBA00023098"/>
    </source>
</evidence>
<dbReference type="SMART" id="SM00046">
    <property type="entry name" value="DAGKc"/>
    <property type="match status" value="1"/>
</dbReference>
<dbReference type="Gene3D" id="2.60.200.40">
    <property type="match status" value="1"/>
</dbReference>
<dbReference type="InterPro" id="IPR016064">
    <property type="entry name" value="NAD/diacylglycerol_kinase_sf"/>
</dbReference>
<keyword evidence="7" id="KW-0067">ATP-binding</keyword>
<evidence type="ECO:0000256" key="5">
    <source>
        <dbReference type="ARBA" id="ARBA00022741"/>
    </source>
</evidence>
<keyword evidence="6 13" id="KW-0418">Kinase</keyword>
<evidence type="ECO:0000256" key="11">
    <source>
        <dbReference type="ARBA" id="ARBA00023264"/>
    </source>
</evidence>
<keyword evidence="8" id="KW-0460">Magnesium</keyword>
<dbReference type="PANTHER" id="PTHR12358:SF106">
    <property type="entry name" value="LIPID KINASE YEGS"/>
    <property type="match status" value="1"/>
</dbReference>
<evidence type="ECO:0000259" key="12">
    <source>
        <dbReference type="PROSITE" id="PS50146"/>
    </source>
</evidence>
<keyword evidence="9" id="KW-0443">Lipid metabolism</keyword>
<evidence type="ECO:0000313" key="14">
    <source>
        <dbReference type="Proteomes" id="UP000264002"/>
    </source>
</evidence>